<evidence type="ECO:0008006" key="5">
    <source>
        <dbReference type="Google" id="ProtNLM"/>
    </source>
</evidence>
<gene>
    <name evidence="3" type="ORF">ECIG_00004</name>
</gene>
<sequence>MNILSEVKNKLILGFSLFLCSALSFADTSQGPDLTSLTSQVHFDSVISAILAIFSSGVAVVLAWIGGSKVLSALKRMQ</sequence>
<name>F4SUQ5_ECOLX</name>
<keyword evidence="1" id="KW-0812">Transmembrane</keyword>
<evidence type="ECO:0000313" key="3">
    <source>
        <dbReference type="EMBL" id="EGI16501.1"/>
    </source>
</evidence>
<keyword evidence="2" id="KW-0732">Signal</keyword>
<feature type="signal peptide" evidence="2">
    <location>
        <begin position="1"/>
        <end position="26"/>
    </location>
</feature>
<feature type="chain" id="PRO_5003321692" description="Phage-related membrane protein" evidence="2">
    <location>
        <begin position="27"/>
        <end position="78"/>
    </location>
</feature>
<dbReference type="EMBL" id="GL883901">
    <property type="protein sequence ID" value="EGI16501.1"/>
    <property type="molecule type" value="Genomic_DNA"/>
</dbReference>
<dbReference type="AlphaFoldDB" id="F4SUQ5"/>
<proteinExistence type="predicted"/>
<keyword evidence="1" id="KW-0472">Membrane</keyword>
<organism evidence="3 4">
    <name type="scientific">Escherichia coli M605</name>
    <dbReference type="NCBI Taxonomy" id="656417"/>
    <lineage>
        <taxon>Bacteria</taxon>
        <taxon>Pseudomonadati</taxon>
        <taxon>Pseudomonadota</taxon>
        <taxon>Gammaproteobacteria</taxon>
        <taxon>Enterobacterales</taxon>
        <taxon>Enterobacteriaceae</taxon>
        <taxon>Escherichia</taxon>
    </lineage>
</organism>
<evidence type="ECO:0000256" key="1">
    <source>
        <dbReference type="SAM" id="Phobius"/>
    </source>
</evidence>
<feature type="transmembrane region" description="Helical" evidence="1">
    <location>
        <begin position="45"/>
        <end position="67"/>
    </location>
</feature>
<evidence type="ECO:0000313" key="4">
    <source>
        <dbReference type="Proteomes" id="UP000004710"/>
    </source>
</evidence>
<protein>
    <recommendedName>
        <fullName evidence="5">Phage-related membrane protein</fullName>
    </recommendedName>
</protein>
<dbReference type="HOGENOM" id="CLU_2616597_0_0_6"/>
<accession>F4SUQ5</accession>
<dbReference type="RefSeq" id="WP_001024039.1">
    <property type="nucleotide sequence ID" value="NZ_GL883901.1"/>
</dbReference>
<evidence type="ECO:0000256" key="2">
    <source>
        <dbReference type="SAM" id="SignalP"/>
    </source>
</evidence>
<keyword evidence="1" id="KW-1133">Transmembrane helix</keyword>
<dbReference type="Proteomes" id="UP000004710">
    <property type="component" value="Unassembled WGS sequence"/>
</dbReference>
<reference evidence="3 4" key="1">
    <citation type="submission" date="2010-01" db="EMBL/GenBank/DDBJ databases">
        <title>The Genome Sequence of Escherichia coli M605.</title>
        <authorList>
            <consortium name="The Broad Institute Genome Sequencing Platform"/>
            <consortium name="The Broad Institute Genome Sequencing Center for Infectious Disease"/>
            <person name="Feldgarden M."/>
            <person name="Gordon D.M."/>
            <person name="Johnson J.R."/>
            <person name="Johnston B.D."/>
            <person name="Young S."/>
            <person name="Zeng Q."/>
            <person name="Koehrsen M."/>
            <person name="Alvarado L."/>
            <person name="Berlin A.M."/>
            <person name="Borenstein D."/>
            <person name="Chapman S.B."/>
            <person name="Chen Z."/>
            <person name="Engels R."/>
            <person name="Freedman E."/>
            <person name="Gellesch M."/>
            <person name="Goldberg J."/>
            <person name="Griggs A."/>
            <person name="Gujja S."/>
            <person name="Heilman E.R."/>
            <person name="Heiman D.I."/>
            <person name="Hepburn T.A."/>
            <person name="Howarth C."/>
            <person name="Jen D."/>
            <person name="Larson L."/>
            <person name="Lewis B."/>
            <person name="Mehta T."/>
            <person name="Park D."/>
            <person name="Pearson M."/>
            <person name="Richards J."/>
            <person name="Roberts A."/>
            <person name="Saif S."/>
            <person name="Shea T.D."/>
            <person name="Shenoy N."/>
            <person name="Sisk P."/>
            <person name="Stolte C."/>
            <person name="Sykes S.N."/>
            <person name="Walk T."/>
            <person name="White J."/>
            <person name="Yandava C."/>
            <person name="Haas B."/>
            <person name="Henn M.R."/>
            <person name="Nusbaum C."/>
            <person name="Birren B."/>
        </authorList>
    </citation>
    <scope>NUCLEOTIDE SEQUENCE [LARGE SCALE GENOMIC DNA]</scope>
    <source>
        <strain evidence="3 4">M605</strain>
    </source>
</reference>